<evidence type="ECO:0000313" key="3">
    <source>
        <dbReference type="Proteomes" id="UP000269669"/>
    </source>
</evidence>
<dbReference type="OrthoDB" id="9805360at2"/>
<dbReference type="Gene3D" id="3.30.300.130">
    <property type="entry name" value="Fe-S cluster assembly (FSCA)"/>
    <property type="match status" value="1"/>
</dbReference>
<sequence length="123" mass="13421">MLTELDILQALRDCYDPELPCNIVDLGLIRSLTIQPDPEAPGANIPGVPQKHRIDLTLTLTNPTEAAESQLRAQIANRLAGLETVSQTTITILPTPAWTPQQITPTGRRILGLDGNPNLIQIR</sequence>
<dbReference type="InterPro" id="IPR034904">
    <property type="entry name" value="FSCA_dom_sf"/>
</dbReference>
<feature type="domain" description="MIP18 family-like" evidence="1">
    <location>
        <begin position="6"/>
        <end position="36"/>
    </location>
</feature>
<comment type="caution">
    <text evidence="2">The sequence shown here is derived from an EMBL/GenBank/DDBJ whole genome shotgun (WGS) entry which is preliminary data.</text>
</comment>
<dbReference type="AlphaFoldDB" id="A0A3R9NW25"/>
<protein>
    <submittedName>
        <fullName evidence="2">Metal-sulfur cluster biosynthetic enzyme</fullName>
    </submittedName>
</protein>
<reference evidence="2 3" key="1">
    <citation type="submission" date="2018-12" db="EMBL/GenBank/DDBJ databases">
        <title>Sequencing of bacterial isolates from soil warming experiment in Harvard Forest, Massachusetts, USA.</title>
        <authorList>
            <person name="Deangelis K."/>
        </authorList>
    </citation>
    <scope>NUCLEOTIDE SEQUENCE [LARGE SCALE GENOMIC DNA]</scope>
    <source>
        <strain evidence="2 3">EB153</strain>
    </source>
</reference>
<dbReference type="Pfam" id="PF01883">
    <property type="entry name" value="FeS_assembly_P"/>
    <property type="match status" value="1"/>
</dbReference>
<name>A0A3R9NW25_9BACT</name>
<dbReference type="InterPro" id="IPR002744">
    <property type="entry name" value="MIP18-like"/>
</dbReference>
<keyword evidence="3" id="KW-1185">Reference proteome</keyword>
<accession>A0A3R9NW25</accession>
<dbReference type="PANTHER" id="PTHR42831:SF1">
    <property type="entry name" value="FE-S PROTEIN MATURATION AUXILIARY FACTOR YITW"/>
    <property type="match status" value="1"/>
</dbReference>
<evidence type="ECO:0000313" key="2">
    <source>
        <dbReference type="EMBL" id="RSL15931.1"/>
    </source>
</evidence>
<evidence type="ECO:0000259" key="1">
    <source>
        <dbReference type="Pfam" id="PF01883"/>
    </source>
</evidence>
<dbReference type="Proteomes" id="UP000269669">
    <property type="component" value="Unassembled WGS sequence"/>
</dbReference>
<dbReference type="InterPro" id="IPR052339">
    <property type="entry name" value="Fe-S_Maturation_MIP18"/>
</dbReference>
<dbReference type="EMBL" id="RSDW01000001">
    <property type="protein sequence ID" value="RSL15931.1"/>
    <property type="molecule type" value="Genomic_DNA"/>
</dbReference>
<dbReference type="PANTHER" id="PTHR42831">
    <property type="entry name" value="FE-S PROTEIN MATURATION AUXILIARY FACTOR YITW"/>
    <property type="match status" value="1"/>
</dbReference>
<gene>
    <name evidence="2" type="ORF">EDE15_1437</name>
</gene>
<proteinExistence type="predicted"/>
<dbReference type="RefSeq" id="WP_125484612.1">
    <property type="nucleotide sequence ID" value="NZ_RSDW01000001.1"/>
</dbReference>
<dbReference type="SUPFAM" id="SSF117916">
    <property type="entry name" value="Fe-S cluster assembly (FSCA) domain-like"/>
    <property type="match status" value="1"/>
</dbReference>
<organism evidence="2 3">
    <name type="scientific">Edaphobacter aggregans</name>
    <dbReference type="NCBI Taxonomy" id="570835"/>
    <lineage>
        <taxon>Bacteria</taxon>
        <taxon>Pseudomonadati</taxon>
        <taxon>Acidobacteriota</taxon>
        <taxon>Terriglobia</taxon>
        <taxon>Terriglobales</taxon>
        <taxon>Acidobacteriaceae</taxon>
        <taxon>Edaphobacter</taxon>
    </lineage>
</organism>